<dbReference type="EMBL" id="CM034387">
    <property type="protein sequence ID" value="KAJ0183792.1"/>
    <property type="molecule type" value="Genomic_DNA"/>
</dbReference>
<organism evidence="1 2">
    <name type="scientific">Dendrolimus kikuchii</name>
    <dbReference type="NCBI Taxonomy" id="765133"/>
    <lineage>
        <taxon>Eukaryota</taxon>
        <taxon>Metazoa</taxon>
        <taxon>Ecdysozoa</taxon>
        <taxon>Arthropoda</taxon>
        <taxon>Hexapoda</taxon>
        <taxon>Insecta</taxon>
        <taxon>Pterygota</taxon>
        <taxon>Neoptera</taxon>
        <taxon>Endopterygota</taxon>
        <taxon>Lepidoptera</taxon>
        <taxon>Glossata</taxon>
        <taxon>Ditrysia</taxon>
        <taxon>Bombycoidea</taxon>
        <taxon>Lasiocampidae</taxon>
        <taxon>Dendrolimus</taxon>
    </lineage>
</organism>
<sequence length="291" mass="33828">MFKNLCKIYLIPQYANYSKKLIRNSLKFHSTVTNALKYQKAKKKAPIEIYKWFLFGLPVSAFGLGSWQVYRLQWKLGLIDTLQAKTNSRPVDIPRDLSELEKMEYMPVKVRGKFLHDKEILIGPRALIEPETGIARVGSLVSDPKKNQGWLVVTPFMLADRGEVILVNRGWIHQNLRSKEKREASLIKDEVELVGVVRLTEHRAPFMPKNNPAKGSWFYRDLDQMSEHIGCSPVWLDARGIPDPPEGWPLPNQTRVTLRNEHFSYIVTWYSLSVLTAIMWHRYFIRKLPLL</sequence>
<evidence type="ECO:0000313" key="1">
    <source>
        <dbReference type="EMBL" id="KAJ0183792.1"/>
    </source>
</evidence>
<protein>
    <submittedName>
        <fullName evidence="1">Uncharacterized protein</fullName>
    </submittedName>
</protein>
<reference evidence="1 2" key="1">
    <citation type="journal article" date="2021" name="Front. Genet.">
        <title>Chromosome-Level Genome Assembly Reveals Significant Gene Expansion in the Toll and IMD Signaling Pathways of Dendrolimus kikuchii.</title>
        <authorList>
            <person name="Zhou J."/>
            <person name="Wu P."/>
            <person name="Xiong Z."/>
            <person name="Liu N."/>
            <person name="Zhao N."/>
            <person name="Ji M."/>
            <person name="Qiu Y."/>
            <person name="Yang B."/>
        </authorList>
    </citation>
    <scope>NUCLEOTIDE SEQUENCE [LARGE SCALE GENOMIC DNA]</scope>
    <source>
        <strain evidence="1">Ann1</strain>
    </source>
</reference>
<comment type="caution">
    <text evidence="1">The sequence shown here is derived from an EMBL/GenBank/DDBJ whole genome shotgun (WGS) entry which is preliminary data.</text>
</comment>
<name>A0ACC1DJI6_9NEOP</name>
<dbReference type="Proteomes" id="UP000824533">
    <property type="component" value="Linkage Group LG01"/>
</dbReference>
<gene>
    <name evidence="1" type="ORF">K1T71_000215</name>
</gene>
<accession>A0ACC1DJI6</accession>
<proteinExistence type="predicted"/>
<keyword evidence="2" id="KW-1185">Reference proteome</keyword>
<evidence type="ECO:0000313" key="2">
    <source>
        <dbReference type="Proteomes" id="UP000824533"/>
    </source>
</evidence>